<dbReference type="Pfam" id="PF10321">
    <property type="entry name" value="7TM_GPCR_Srt"/>
    <property type="match status" value="1"/>
</dbReference>
<proteinExistence type="predicted"/>
<accession>A0A6F7PV07</accession>
<dbReference type="AlphaFoldDB" id="A0A6F7PV07"/>
<dbReference type="WBParaSite" id="HCON_00133850-00001">
    <property type="protein sequence ID" value="HCON_00133850-00001"/>
    <property type="gene ID" value="HCON_00133850"/>
</dbReference>
<dbReference type="WBParaSite" id="HCON_00133850-00003">
    <property type="protein sequence ID" value="HCON_00133850-00003"/>
    <property type="gene ID" value="HCON_00133850"/>
</dbReference>
<evidence type="ECO:0000256" key="1">
    <source>
        <dbReference type="SAM" id="Phobius"/>
    </source>
</evidence>
<evidence type="ECO:0000313" key="4">
    <source>
        <dbReference type="WBParaSite" id="HCON_00133850-00002"/>
    </source>
</evidence>
<organism evidence="2 3">
    <name type="scientific">Haemonchus contortus</name>
    <name type="common">Barber pole worm</name>
    <dbReference type="NCBI Taxonomy" id="6289"/>
    <lineage>
        <taxon>Eukaryota</taxon>
        <taxon>Metazoa</taxon>
        <taxon>Ecdysozoa</taxon>
        <taxon>Nematoda</taxon>
        <taxon>Chromadorea</taxon>
        <taxon>Rhabditida</taxon>
        <taxon>Rhabditina</taxon>
        <taxon>Rhabditomorpha</taxon>
        <taxon>Strongyloidea</taxon>
        <taxon>Trichostrongylidae</taxon>
        <taxon>Haemonchus</taxon>
    </lineage>
</organism>
<dbReference type="Proteomes" id="UP000025227">
    <property type="component" value="Unplaced"/>
</dbReference>
<feature type="transmembrane region" description="Helical" evidence="1">
    <location>
        <begin position="191"/>
        <end position="212"/>
    </location>
</feature>
<sequence length="240" mass="27609">MALIRFIVQLTASSTVLMDMDWEKYQQLWIFLGSLTMAAHYTMVLLNLVIALQRLLYTAYPSTASSLMNKSVAKTIIFIIGMLFIGIVIIYNTEIVGILWIDSMMSWKIVPGRSRILVRVLKKVSNYAIVVANSLIYVVLFLILIKRKILSLKRNREIRMTIQVVCMVVCEMLFCLYWELCNLNGLGVWDFVLTETSCLLFYDVLILPYLILNGQIRGELKSLVKSTSNGYHRRTSNFLL</sequence>
<keyword evidence="2" id="KW-1185">Reference proteome</keyword>
<keyword evidence="1" id="KW-0472">Membrane</keyword>
<dbReference type="OrthoDB" id="5821374at2759"/>
<evidence type="ECO:0000313" key="3">
    <source>
        <dbReference type="WBParaSite" id="HCON_00133850-00001"/>
    </source>
</evidence>
<feature type="transmembrane region" description="Helical" evidence="1">
    <location>
        <begin position="28"/>
        <end position="56"/>
    </location>
</feature>
<name>A0A6F7PV07_HAECO</name>
<feature type="transmembrane region" description="Helical" evidence="1">
    <location>
        <begin position="76"/>
        <end position="101"/>
    </location>
</feature>
<protein>
    <submittedName>
        <fullName evidence="3 4">Serpentine receptor class gamma</fullName>
    </submittedName>
</protein>
<keyword evidence="1" id="KW-1133">Transmembrane helix</keyword>
<evidence type="ECO:0000313" key="2">
    <source>
        <dbReference type="Proteomes" id="UP000025227"/>
    </source>
</evidence>
<feature type="transmembrane region" description="Helical" evidence="1">
    <location>
        <begin position="127"/>
        <end position="145"/>
    </location>
</feature>
<feature type="transmembrane region" description="Helical" evidence="1">
    <location>
        <begin position="157"/>
        <end position="179"/>
    </location>
</feature>
<dbReference type="WBParaSite" id="HCON_00133850-00002">
    <property type="protein sequence ID" value="HCON_00133850-00002"/>
    <property type="gene ID" value="HCON_00133850"/>
</dbReference>
<reference evidence="3 4" key="1">
    <citation type="submission" date="2020-12" db="UniProtKB">
        <authorList>
            <consortium name="WormBaseParasite"/>
        </authorList>
    </citation>
    <scope>IDENTIFICATION</scope>
    <source>
        <strain evidence="3 4">MHco3</strain>
    </source>
</reference>
<dbReference type="SUPFAM" id="SSF81321">
    <property type="entry name" value="Family A G protein-coupled receptor-like"/>
    <property type="match status" value="1"/>
</dbReference>
<dbReference type="InterPro" id="IPR019425">
    <property type="entry name" value="7TM_GPCR_serpentine_rcpt_Srt"/>
</dbReference>
<dbReference type="Gene3D" id="1.20.1070.10">
    <property type="entry name" value="Rhodopsin 7-helix transmembrane proteins"/>
    <property type="match status" value="1"/>
</dbReference>
<keyword evidence="1" id="KW-0812">Transmembrane</keyword>